<gene>
    <name evidence="2" type="ORF">PG999_005907</name>
</gene>
<feature type="compositionally biased region" description="Low complexity" evidence="1">
    <location>
        <begin position="89"/>
        <end position="112"/>
    </location>
</feature>
<proteinExistence type="predicted"/>
<keyword evidence="3" id="KW-1185">Reference proteome</keyword>
<name>A0AAW0QT88_9PEZI</name>
<accession>A0AAW0QT88</accession>
<feature type="compositionally biased region" description="Polar residues" evidence="1">
    <location>
        <begin position="145"/>
        <end position="165"/>
    </location>
</feature>
<feature type="region of interest" description="Disordered" evidence="1">
    <location>
        <begin position="89"/>
        <end position="122"/>
    </location>
</feature>
<comment type="caution">
    <text evidence="2">The sequence shown here is derived from an EMBL/GenBank/DDBJ whole genome shotgun (WGS) entry which is preliminary data.</text>
</comment>
<dbReference type="EMBL" id="JAQQWP010000006">
    <property type="protein sequence ID" value="KAK8113838.1"/>
    <property type="molecule type" value="Genomic_DNA"/>
</dbReference>
<evidence type="ECO:0000313" key="2">
    <source>
        <dbReference type="EMBL" id="KAK8113838.1"/>
    </source>
</evidence>
<dbReference type="AlphaFoldDB" id="A0AAW0QT88"/>
<sequence>MASNLAQAQQYNGLFGGLKEDSACMTGQVACVNGNIGQCGDSGTFSITPCIGDTHCFALPMNTTTGVQVGCYDPNVAGRILGESKAAPSASTSASAPASAPASATSTAATTSQVNSGQPSEVTVTVVPTEVVTSIIMAPPKETPGTKTVTEAPSTTLVTMTRSSTSPPPAILTTIVVVPPAVTSAPSSSPPPPAPVPSTTSDPTPPKPPSTLTTLEIIPITKSRHHGPEKLIPTDVPLHTTAKFIANPVVGGPVTVTVKETETVTTTTTTTDKETVTATPSA</sequence>
<evidence type="ECO:0000256" key="1">
    <source>
        <dbReference type="SAM" id="MobiDB-lite"/>
    </source>
</evidence>
<protein>
    <recommendedName>
        <fullName evidence="4">Carbohydrate-binding module family 19 domain-containing protein</fullName>
    </recommendedName>
</protein>
<feature type="region of interest" description="Disordered" evidence="1">
    <location>
        <begin position="137"/>
        <end position="166"/>
    </location>
</feature>
<dbReference type="Proteomes" id="UP001392437">
    <property type="component" value="Unassembled WGS sequence"/>
</dbReference>
<evidence type="ECO:0000313" key="3">
    <source>
        <dbReference type="Proteomes" id="UP001392437"/>
    </source>
</evidence>
<organism evidence="2 3">
    <name type="scientific">Apiospora kogelbergensis</name>
    <dbReference type="NCBI Taxonomy" id="1337665"/>
    <lineage>
        <taxon>Eukaryota</taxon>
        <taxon>Fungi</taxon>
        <taxon>Dikarya</taxon>
        <taxon>Ascomycota</taxon>
        <taxon>Pezizomycotina</taxon>
        <taxon>Sordariomycetes</taxon>
        <taxon>Xylariomycetidae</taxon>
        <taxon>Amphisphaeriales</taxon>
        <taxon>Apiosporaceae</taxon>
        <taxon>Apiospora</taxon>
    </lineage>
</organism>
<evidence type="ECO:0008006" key="4">
    <source>
        <dbReference type="Google" id="ProtNLM"/>
    </source>
</evidence>
<reference evidence="2 3" key="1">
    <citation type="submission" date="2023-01" db="EMBL/GenBank/DDBJ databases">
        <title>Analysis of 21 Apiospora genomes using comparative genomics revels a genus with tremendous synthesis potential of carbohydrate active enzymes and secondary metabolites.</title>
        <authorList>
            <person name="Sorensen T."/>
        </authorList>
    </citation>
    <scope>NUCLEOTIDE SEQUENCE [LARGE SCALE GENOMIC DNA]</scope>
    <source>
        <strain evidence="2 3">CBS 117206</strain>
    </source>
</reference>
<feature type="region of interest" description="Disordered" evidence="1">
    <location>
        <begin position="182"/>
        <end position="211"/>
    </location>
</feature>